<dbReference type="STRING" id="1423775.FD03_GL000870"/>
<reference evidence="1 2" key="1">
    <citation type="journal article" date="2015" name="Genome Announc.">
        <title>Expanding the biotechnology potential of lactobacilli through comparative genomics of 213 strains and associated genera.</title>
        <authorList>
            <person name="Sun Z."/>
            <person name="Harris H.M."/>
            <person name="McCann A."/>
            <person name="Guo C."/>
            <person name="Argimon S."/>
            <person name="Zhang W."/>
            <person name="Yang X."/>
            <person name="Jeffery I.B."/>
            <person name="Cooney J.C."/>
            <person name="Kagawa T.F."/>
            <person name="Liu W."/>
            <person name="Song Y."/>
            <person name="Salvetti E."/>
            <person name="Wrobel A."/>
            <person name="Rasinkangas P."/>
            <person name="Parkhill J."/>
            <person name="Rea M.C."/>
            <person name="O'Sullivan O."/>
            <person name="Ritari J."/>
            <person name="Douillard F.P."/>
            <person name="Paul Ross R."/>
            <person name="Yang R."/>
            <person name="Briner A.E."/>
            <person name="Felis G.E."/>
            <person name="de Vos W.M."/>
            <person name="Barrangou R."/>
            <person name="Klaenhammer T.R."/>
            <person name="Caufield P.W."/>
            <person name="Cui Y."/>
            <person name="Zhang H."/>
            <person name="O'Toole P.W."/>
        </authorList>
    </citation>
    <scope>NUCLEOTIDE SEQUENCE [LARGE SCALE GENOMIC DNA]</scope>
    <source>
        <strain evidence="1 2">DSM 19682</strain>
    </source>
</reference>
<name>A0A0R1KCA0_9LACO</name>
<dbReference type="eggNOG" id="COG2378">
    <property type="taxonomic scope" value="Bacteria"/>
</dbReference>
<dbReference type="RefSeq" id="WP_025023460.1">
    <property type="nucleotide sequence ID" value="NZ_AZDZ01000001.1"/>
</dbReference>
<dbReference type="InterPro" id="IPR051534">
    <property type="entry name" value="CBASS_pafABC_assoc_protein"/>
</dbReference>
<dbReference type="PANTHER" id="PTHR34580:SF1">
    <property type="entry name" value="PROTEIN PAFC"/>
    <property type="match status" value="1"/>
</dbReference>
<evidence type="ECO:0000313" key="2">
    <source>
        <dbReference type="Proteomes" id="UP000051248"/>
    </source>
</evidence>
<comment type="caution">
    <text evidence="1">The sequence shown here is derived from an EMBL/GenBank/DDBJ whole genome shotgun (WGS) entry which is preliminary data.</text>
</comment>
<dbReference type="PANTHER" id="PTHR34580">
    <property type="match status" value="1"/>
</dbReference>
<dbReference type="Proteomes" id="UP000051248">
    <property type="component" value="Unassembled WGS sequence"/>
</dbReference>
<dbReference type="OrthoDB" id="2306002at2"/>
<proteinExistence type="predicted"/>
<evidence type="ECO:0000313" key="1">
    <source>
        <dbReference type="EMBL" id="KRK81278.1"/>
    </source>
</evidence>
<dbReference type="EMBL" id="AZDZ01000001">
    <property type="protein sequence ID" value="KRK81278.1"/>
    <property type="molecule type" value="Genomic_DNA"/>
</dbReference>
<sequence length="313" mass="36237">MSVNDRVASMFIRMIQGETLYRDEEASRYSKTPTTIGRDMKSIREYIEDSGANVNFVRKIEPARYYITKNTDIPFEEILAILKIIIGTRSFNKPEFAQLRNRLLGQLSKEDRNKATRLTNSTVAKYIPVKSKYNLLSRIKDFSNYIDGNLTIDYKYHSSTGIIGQGLALPVSIYFDTFYFYVVMYSEESNKSRPYRLDRFESYNASKANKIKMPQQLKKDDGTERNNTYLLSFGNNVHFEFYYSGYPQTALDRFPNSKIKQTLDNEVLIEGDAYTQGLVLWIMGQGSRARVKSPASLVSAVKDELEKTMKYYE</sequence>
<gene>
    <name evidence="1" type="ORF">FD03_GL000870</name>
</gene>
<dbReference type="PATRIC" id="fig|1423775.4.peg.893"/>
<keyword evidence="2" id="KW-1185">Reference proteome</keyword>
<organism evidence="1 2">
    <name type="scientific">Companilactobacillus nodensis DSM 19682 = JCM 14932 = NBRC 107160</name>
    <dbReference type="NCBI Taxonomy" id="1423775"/>
    <lineage>
        <taxon>Bacteria</taxon>
        <taxon>Bacillati</taxon>
        <taxon>Bacillota</taxon>
        <taxon>Bacilli</taxon>
        <taxon>Lactobacillales</taxon>
        <taxon>Lactobacillaceae</taxon>
        <taxon>Companilactobacillus</taxon>
    </lineage>
</organism>
<accession>A0A0R1KCA0</accession>
<protein>
    <submittedName>
        <fullName evidence="1">Uncharacterized protein</fullName>
    </submittedName>
</protein>
<dbReference type="AlphaFoldDB" id="A0A0R1KCA0"/>